<accession>A0A8X6T5Y0</accession>
<dbReference type="AlphaFoldDB" id="A0A8X6T5Y0"/>
<organism evidence="1 2">
    <name type="scientific">Nephila pilipes</name>
    <name type="common">Giant wood spider</name>
    <name type="synonym">Nephila maculata</name>
    <dbReference type="NCBI Taxonomy" id="299642"/>
    <lineage>
        <taxon>Eukaryota</taxon>
        <taxon>Metazoa</taxon>
        <taxon>Ecdysozoa</taxon>
        <taxon>Arthropoda</taxon>
        <taxon>Chelicerata</taxon>
        <taxon>Arachnida</taxon>
        <taxon>Araneae</taxon>
        <taxon>Araneomorphae</taxon>
        <taxon>Entelegynae</taxon>
        <taxon>Araneoidea</taxon>
        <taxon>Nephilidae</taxon>
        <taxon>Nephila</taxon>
    </lineage>
</organism>
<protein>
    <submittedName>
        <fullName evidence="1">Uncharacterized protein</fullName>
    </submittedName>
</protein>
<reference evidence="1" key="1">
    <citation type="submission" date="2020-08" db="EMBL/GenBank/DDBJ databases">
        <title>Multicomponent nature underlies the extraordinary mechanical properties of spider dragline silk.</title>
        <authorList>
            <person name="Kono N."/>
            <person name="Nakamura H."/>
            <person name="Mori M."/>
            <person name="Yoshida Y."/>
            <person name="Ohtoshi R."/>
            <person name="Malay A.D."/>
            <person name="Moran D.A.P."/>
            <person name="Tomita M."/>
            <person name="Numata K."/>
            <person name="Arakawa K."/>
        </authorList>
    </citation>
    <scope>NUCLEOTIDE SEQUENCE</scope>
</reference>
<dbReference type="EMBL" id="BMAW01001818">
    <property type="protein sequence ID" value="GFS75793.1"/>
    <property type="molecule type" value="Genomic_DNA"/>
</dbReference>
<dbReference type="Proteomes" id="UP000887013">
    <property type="component" value="Unassembled WGS sequence"/>
</dbReference>
<name>A0A8X6T5Y0_NEPPI</name>
<evidence type="ECO:0000313" key="2">
    <source>
        <dbReference type="Proteomes" id="UP000887013"/>
    </source>
</evidence>
<sequence length="101" mass="11941">MNCVHRKPNLQVYRFNQVDLGISSSPFLLAATIRRHFEKYEDEFLDTVELLDRNYSYSDLIYSLNELIEALHFSRKGNNITKADEINLRKWISTDANLMKQ</sequence>
<evidence type="ECO:0000313" key="1">
    <source>
        <dbReference type="EMBL" id="GFS75793.1"/>
    </source>
</evidence>
<keyword evidence="2" id="KW-1185">Reference proteome</keyword>
<proteinExistence type="predicted"/>
<comment type="caution">
    <text evidence="1">The sequence shown here is derived from an EMBL/GenBank/DDBJ whole genome shotgun (WGS) entry which is preliminary data.</text>
</comment>
<gene>
    <name evidence="1" type="primary">AVEN_86944_1</name>
    <name evidence="1" type="ORF">NPIL_190481</name>
</gene>